<dbReference type="Gene3D" id="1.20.58.770">
    <property type="match status" value="1"/>
</dbReference>
<dbReference type="Gene3D" id="2.60.40.10">
    <property type="entry name" value="Immunoglobulins"/>
    <property type="match status" value="1"/>
</dbReference>
<feature type="domain" description="BIG2" evidence="2">
    <location>
        <begin position="500"/>
        <end position="576"/>
    </location>
</feature>
<dbReference type="Pfam" id="PF09136">
    <property type="entry name" value="Glucodextran_B"/>
    <property type="match status" value="1"/>
</dbReference>
<proteinExistence type="predicted"/>
<evidence type="ECO:0000313" key="4">
    <source>
        <dbReference type="Proteomes" id="UP000257144"/>
    </source>
</evidence>
<dbReference type="InterPro" id="IPR041378">
    <property type="entry name" value="S-layer_SbsC_C"/>
</dbReference>
<feature type="chain" id="PRO_5017694912" description="BIG2 domain-containing protein" evidence="1">
    <location>
        <begin position="23"/>
        <end position="687"/>
    </location>
</feature>
<evidence type="ECO:0000259" key="2">
    <source>
        <dbReference type="SMART" id="SM00635"/>
    </source>
</evidence>
<accession>A0A3D8GSF9</accession>
<dbReference type="Proteomes" id="UP000257144">
    <property type="component" value="Unassembled WGS sequence"/>
</dbReference>
<dbReference type="SMART" id="SM00635">
    <property type="entry name" value="BID_2"/>
    <property type="match status" value="1"/>
</dbReference>
<protein>
    <recommendedName>
        <fullName evidence="2">BIG2 domain-containing protein</fullName>
    </recommendedName>
</protein>
<dbReference type="SUPFAM" id="SSF49373">
    <property type="entry name" value="Invasin/intimin cell-adhesion fragments"/>
    <property type="match status" value="1"/>
</dbReference>
<dbReference type="OrthoDB" id="2742972at2"/>
<dbReference type="Pfam" id="PF22360">
    <property type="entry name" value="SbsC_spectrin-like"/>
    <property type="match status" value="1"/>
</dbReference>
<dbReference type="InterPro" id="IPR008964">
    <property type="entry name" value="Invasin/intimin_cell_adhesion"/>
</dbReference>
<keyword evidence="1" id="KW-0732">Signal</keyword>
<gene>
    <name evidence="3" type="ORF">DRW41_10000</name>
</gene>
<organism evidence="3 4">
    <name type="scientific">Neobacillus piezotolerans</name>
    <dbReference type="NCBI Taxonomy" id="2259171"/>
    <lineage>
        <taxon>Bacteria</taxon>
        <taxon>Bacillati</taxon>
        <taxon>Bacillota</taxon>
        <taxon>Bacilli</taxon>
        <taxon>Bacillales</taxon>
        <taxon>Bacillaceae</taxon>
        <taxon>Neobacillus</taxon>
    </lineage>
</organism>
<dbReference type="Gene3D" id="1.20.58.780">
    <property type="match status" value="1"/>
</dbReference>
<name>A0A3D8GSF9_9BACI</name>
<dbReference type="EMBL" id="QNQT01000003">
    <property type="protein sequence ID" value="RDU37016.1"/>
    <property type="molecule type" value="Genomic_DNA"/>
</dbReference>
<sequence length="687" mass="72940">MKKITILLMSLLLLAAPFQANAATSIVTTVDRAIVQMQKAYHQYSDVTATGKFANITDVYKQYNAAKAAYANARAAVVKSGGTQKAALLLKLDTNYKTYITERVIPYIDAYNYTVKNVQANTAALQKGIDAGDLDAVQASYHEISYQLKARTVIIYRVYGLTTRNLFKAYKQEAQDLRDSMMYDVSVAMKIDQLEKLLDGGLDDKELAAAKDAAGKVNEYLPKVSGTFKAQLTEQADVTLPKYEAARPAGVTGVAAVNGTVTVTLDKQVTEVPEGLIFVKNGQAMEIAADAITLDGNKLVVAVPKVERTTLKQEIVYGVKLGSGEAVNAAPLVLEAVVAPDAPVVTGIDGEVVKSAAPAVKAVEGVTYTAVLKKDGVEVPGYVLGSEIHEEGKYELAVTAEHDGLKVSTEVSFTVDTTPPSVAFDVADETVYEGEYVVSGTVDAGAAVTVNGEAATVDAQGHFTKEVALAEGINRIVVVTADAVGNTTEELSKAVTYVVKVSSVGLPQSATVKIGGTKQLNAVVSPANATNKSVAWSTSDPGVVVVDENGIVTGVAEGTATITATADGKSASTVVTVSDRPQLVLNSYPSVLFNNVIQSLAVNVYSRDEQAVTVEKVEIYEKGRLYTTYTASDLESAGISATINPYASWGFSINYKYGMWLDNSKTKITVKTLNGKTFEFETPIESL</sequence>
<dbReference type="Pfam" id="PF18058">
    <property type="entry name" value="SbsC_C"/>
    <property type="match status" value="1"/>
</dbReference>
<evidence type="ECO:0000256" key="1">
    <source>
        <dbReference type="SAM" id="SignalP"/>
    </source>
</evidence>
<keyword evidence="4" id="KW-1185">Reference proteome</keyword>
<dbReference type="Pfam" id="PF02368">
    <property type="entry name" value="Big_2"/>
    <property type="match status" value="1"/>
</dbReference>
<dbReference type="InterPro" id="IPR054605">
    <property type="entry name" value="SbsA_spectrin-like"/>
</dbReference>
<dbReference type="InterPro" id="IPR013783">
    <property type="entry name" value="Ig-like_fold"/>
</dbReference>
<reference evidence="3 4" key="1">
    <citation type="submission" date="2018-07" db="EMBL/GenBank/DDBJ databases">
        <title>Bacillus sp. YLB-04 draft genome sequence.</title>
        <authorList>
            <person name="Yu L."/>
            <person name="Tang X."/>
        </authorList>
    </citation>
    <scope>NUCLEOTIDE SEQUENCE [LARGE SCALE GENOMIC DNA]</scope>
    <source>
        <strain evidence="3 4">YLB-04</strain>
    </source>
</reference>
<dbReference type="InterPro" id="IPR003343">
    <property type="entry name" value="Big_2"/>
</dbReference>
<feature type="signal peptide" evidence="1">
    <location>
        <begin position="1"/>
        <end position="22"/>
    </location>
</feature>
<dbReference type="Gene3D" id="2.60.40.1080">
    <property type="match status" value="1"/>
</dbReference>
<dbReference type="AlphaFoldDB" id="A0A3D8GSF9"/>
<dbReference type="RefSeq" id="WP_115451844.1">
    <property type="nucleotide sequence ID" value="NZ_QNQT01000003.1"/>
</dbReference>
<evidence type="ECO:0000313" key="3">
    <source>
        <dbReference type="EMBL" id="RDU37016.1"/>
    </source>
</evidence>
<dbReference type="Gene3D" id="1.20.58.790">
    <property type="match status" value="1"/>
</dbReference>
<comment type="caution">
    <text evidence="3">The sequence shown here is derived from an EMBL/GenBank/DDBJ whole genome shotgun (WGS) entry which is preliminary data.</text>
</comment>